<keyword evidence="2" id="KW-1185">Reference proteome</keyword>
<organism evidence="1 2">
    <name type="scientific">Arctium lappa</name>
    <name type="common">Greater burdock</name>
    <name type="synonym">Lappa major</name>
    <dbReference type="NCBI Taxonomy" id="4217"/>
    <lineage>
        <taxon>Eukaryota</taxon>
        <taxon>Viridiplantae</taxon>
        <taxon>Streptophyta</taxon>
        <taxon>Embryophyta</taxon>
        <taxon>Tracheophyta</taxon>
        <taxon>Spermatophyta</taxon>
        <taxon>Magnoliopsida</taxon>
        <taxon>eudicotyledons</taxon>
        <taxon>Gunneridae</taxon>
        <taxon>Pentapetalae</taxon>
        <taxon>asterids</taxon>
        <taxon>campanulids</taxon>
        <taxon>Asterales</taxon>
        <taxon>Asteraceae</taxon>
        <taxon>Carduoideae</taxon>
        <taxon>Cardueae</taxon>
        <taxon>Arctiinae</taxon>
        <taxon>Arctium</taxon>
    </lineage>
</organism>
<protein>
    <submittedName>
        <fullName evidence="1">Uncharacterized protein</fullName>
    </submittedName>
</protein>
<comment type="caution">
    <text evidence="1">The sequence shown here is derived from an EMBL/GenBank/DDBJ whole genome shotgun (WGS) entry which is preliminary data.</text>
</comment>
<sequence length="68" mass="7930">MFIFFLILDYIISNCLPLKESCWLRKCACNKQMGSEGPIAKNKRGKAHLYIGRRTVSHHIRFSSMRTI</sequence>
<gene>
    <name evidence="1" type="ORF">L6452_00218</name>
</gene>
<accession>A0ACB9FCU6</accession>
<reference evidence="2" key="1">
    <citation type="journal article" date="2022" name="Mol. Ecol. Resour.">
        <title>The genomes of chicory, endive, great burdock and yacon provide insights into Asteraceae palaeo-polyploidization history and plant inulin production.</title>
        <authorList>
            <person name="Fan W."/>
            <person name="Wang S."/>
            <person name="Wang H."/>
            <person name="Wang A."/>
            <person name="Jiang F."/>
            <person name="Liu H."/>
            <person name="Zhao H."/>
            <person name="Xu D."/>
            <person name="Zhang Y."/>
        </authorList>
    </citation>
    <scope>NUCLEOTIDE SEQUENCE [LARGE SCALE GENOMIC DNA]</scope>
    <source>
        <strain evidence="2">cv. Niubang</strain>
    </source>
</reference>
<dbReference type="Proteomes" id="UP001055879">
    <property type="component" value="Linkage Group LG01"/>
</dbReference>
<name>A0ACB9FCU6_ARCLA</name>
<reference evidence="1 2" key="2">
    <citation type="journal article" date="2022" name="Mol. Ecol. Resour.">
        <title>The genomes of chicory, endive, great burdock and yacon provide insights into Asteraceae paleo-polyploidization history and plant inulin production.</title>
        <authorList>
            <person name="Fan W."/>
            <person name="Wang S."/>
            <person name="Wang H."/>
            <person name="Wang A."/>
            <person name="Jiang F."/>
            <person name="Liu H."/>
            <person name="Zhao H."/>
            <person name="Xu D."/>
            <person name="Zhang Y."/>
        </authorList>
    </citation>
    <scope>NUCLEOTIDE SEQUENCE [LARGE SCALE GENOMIC DNA]</scope>
    <source>
        <strain evidence="2">cv. Niubang</strain>
    </source>
</reference>
<evidence type="ECO:0000313" key="2">
    <source>
        <dbReference type="Proteomes" id="UP001055879"/>
    </source>
</evidence>
<proteinExistence type="predicted"/>
<evidence type="ECO:0000313" key="1">
    <source>
        <dbReference type="EMBL" id="KAI3769119.1"/>
    </source>
</evidence>
<dbReference type="EMBL" id="CM042047">
    <property type="protein sequence ID" value="KAI3769119.1"/>
    <property type="molecule type" value="Genomic_DNA"/>
</dbReference>